<proteinExistence type="predicted"/>
<reference evidence="1" key="1">
    <citation type="journal article" date="2011" name="Appl. Environ. Microbiol.">
        <title>Two Large, Related, Cryptic Plasmids from Geographically Distinct Isolates of Sulfobacillus thermotolerans.</title>
        <authorList>
            <person name="Deane S.M."/>
            <person name="Rawlings D.E."/>
        </authorList>
    </citation>
    <scope>NUCLEOTIDE SEQUENCE</scope>
    <source>
        <strain evidence="1">L15</strain>
        <plasmid evidence="1">pL15</plasmid>
    </source>
</reference>
<dbReference type="AlphaFoldDB" id="G5CJ28"/>
<gene>
    <name evidence="1" type="primary">orfL57</name>
</gene>
<name>G5CJ28_9FIRM</name>
<organism evidence="1">
    <name type="scientific">Sulfobacillus thermotolerans</name>
    <dbReference type="NCBI Taxonomy" id="338644"/>
    <lineage>
        <taxon>Bacteria</taxon>
        <taxon>Bacillati</taxon>
        <taxon>Bacillota</taxon>
        <taxon>Clostridia</taxon>
        <taxon>Eubacteriales</taxon>
        <taxon>Clostridiales Family XVII. Incertae Sedis</taxon>
        <taxon>Sulfobacillus</taxon>
    </lineage>
</organism>
<protein>
    <submittedName>
        <fullName evidence="1">Uncharacterized protein</fullName>
    </submittedName>
</protein>
<geneLocation type="plasmid" evidence="1">
    <name>pL15</name>
</geneLocation>
<dbReference type="EMBL" id="JN119829">
    <property type="protein sequence ID" value="AEP14305.1"/>
    <property type="molecule type" value="Genomic_DNA"/>
</dbReference>
<keyword evidence="1" id="KW-0614">Plasmid</keyword>
<sequence length="323" mass="35024">MREYSLCDWKGEFMMHLLAKQLNSTIKTAIVRVAMAGVLLASFSLMTPNIANAYSAPSTAGNSFYVTSAWLNVQSNGHTFAYNEGASGEPNASVVAILDFGRQESTSSGWQVLLTDGTEETQSWVQTVAEDFASGWQSDHSTTLTEAIGTNNSDYAWSNGSSLWATAGTDWANLVDAVANQSYQYIAVYGANDIESWAGSFSNGWVATGTDSTDWCQAYNNVSGSQTTIDYGSEAYVEDPSVWTQQQVYDCAYGYLDDIVLPEIYYSGEATDWQGLYNDYSSLFFNGITSENGAGGTLSWQSGWADLNNATGGSDVYSWATNI</sequence>
<accession>G5CJ28</accession>
<evidence type="ECO:0000313" key="1">
    <source>
        <dbReference type="EMBL" id="AEP14305.1"/>
    </source>
</evidence>